<dbReference type="RefSeq" id="WP_093396899.1">
    <property type="nucleotide sequence ID" value="NZ_LT629736.1"/>
</dbReference>
<keyword evidence="8 10" id="KW-1133">Transmembrane helix</keyword>
<evidence type="ECO:0000256" key="3">
    <source>
        <dbReference type="ARBA" id="ARBA00008281"/>
    </source>
</evidence>
<name>A0A1H1YR88_9GAMM</name>
<keyword evidence="5 10" id="KW-0145">Chemotaxis</keyword>
<dbReference type="Proteomes" id="UP000243207">
    <property type="component" value="Chromosome I"/>
</dbReference>
<keyword evidence="9 10" id="KW-0472">Membrane</keyword>
<comment type="subcellular location">
    <subcellularLocation>
        <location evidence="10">Cell inner membrane</location>
    </subcellularLocation>
    <subcellularLocation>
        <location evidence="2">Cell membrane</location>
        <topology evidence="2">Single-pass membrane protein</topology>
    </subcellularLocation>
</comment>
<evidence type="ECO:0000256" key="8">
    <source>
        <dbReference type="ARBA" id="ARBA00022989"/>
    </source>
</evidence>
<evidence type="ECO:0000256" key="9">
    <source>
        <dbReference type="ARBA" id="ARBA00023136"/>
    </source>
</evidence>
<dbReference type="GO" id="GO:0006935">
    <property type="term" value="P:chemotaxis"/>
    <property type="evidence" value="ECO:0007669"/>
    <property type="project" value="UniProtKB-KW"/>
</dbReference>
<evidence type="ECO:0000256" key="4">
    <source>
        <dbReference type="ARBA" id="ARBA00022475"/>
    </source>
</evidence>
<comment type="similarity">
    <text evidence="3 10">Belongs to the FliL family.</text>
</comment>
<evidence type="ECO:0000313" key="11">
    <source>
        <dbReference type="EMBL" id="SDT23789.1"/>
    </source>
</evidence>
<dbReference type="GO" id="GO:0009425">
    <property type="term" value="C:bacterial-type flagellum basal body"/>
    <property type="evidence" value="ECO:0007669"/>
    <property type="project" value="InterPro"/>
</dbReference>
<keyword evidence="11" id="KW-0966">Cell projection</keyword>
<evidence type="ECO:0000256" key="10">
    <source>
        <dbReference type="RuleBase" id="RU364125"/>
    </source>
</evidence>
<keyword evidence="4" id="KW-1003">Cell membrane</keyword>
<dbReference type="InterPro" id="IPR005503">
    <property type="entry name" value="FliL"/>
</dbReference>
<evidence type="ECO:0000256" key="1">
    <source>
        <dbReference type="ARBA" id="ARBA00002254"/>
    </source>
</evidence>
<dbReference type="Pfam" id="PF03748">
    <property type="entry name" value="FliL"/>
    <property type="match status" value="1"/>
</dbReference>
<dbReference type="OrthoDB" id="7030830at2"/>
<evidence type="ECO:0000256" key="6">
    <source>
        <dbReference type="ARBA" id="ARBA00022692"/>
    </source>
</evidence>
<keyword evidence="12" id="KW-1185">Reference proteome</keyword>
<accession>A0A1H1YR88</accession>
<dbReference type="STRING" id="487184.SAMN05216421_3239"/>
<evidence type="ECO:0000256" key="7">
    <source>
        <dbReference type="ARBA" id="ARBA00022779"/>
    </source>
</evidence>
<proteinExistence type="inferred from homology"/>
<gene>
    <name evidence="11" type="ORF">SAMN05216421_3239</name>
</gene>
<protein>
    <recommendedName>
        <fullName evidence="10">Flagellar protein FliL</fullName>
    </recommendedName>
</protein>
<keyword evidence="11" id="KW-0969">Cilium</keyword>
<dbReference type="GO" id="GO:0071973">
    <property type="term" value="P:bacterial-type flagellum-dependent cell motility"/>
    <property type="evidence" value="ECO:0007669"/>
    <property type="project" value="InterPro"/>
</dbReference>
<keyword evidence="7 10" id="KW-0283">Flagellar rotation</keyword>
<evidence type="ECO:0000256" key="2">
    <source>
        <dbReference type="ARBA" id="ARBA00004162"/>
    </source>
</evidence>
<reference evidence="12" key="1">
    <citation type="submission" date="2016-10" db="EMBL/GenBank/DDBJ databases">
        <authorList>
            <person name="Varghese N."/>
            <person name="Submissions S."/>
        </authorList>
    </citation>
    <scope>NUCLEOTIDE SEQUENCE [LARGE SCALE GENOMIC DNA]</scope>
    <source>
        <strain evidence="12">NRRL B-51270</strain>
    </source>
</reference>
<dbReference type="AlphaFoldDB" id="A0A1H1YR88"/>
<keyword evidence="10" id="KW-0997">Cell inner membrane</keyword>
<keyword evidence="11" id="KW-0282">Flagellum</keyword>
<dbReference type="EMBL" id="LT629736">
    <property type="protein sequence ID" value="SDT23789.1"/>
    <property type="molecule type" value="Genomic_DNA"/>
</dbReference>
<sequence>MALPRIILIVLILNTLILLGSVGLNYHLLSNVPAQTTTGLASSAAPVETATNRDYQFFPVEKVIVNLRGENRERYFVLDLVLQAELETDAHRLEQIDPIVRNSVVANLSAMGFEELRAMSISELQGRLESALIADLAARKLNQPFAHVLVSKMIVQ</sequence>
<evidence type="ECO:0000313" key="12">
    <source>
        <dbReference type="Proteomes" id="UP000243207"/>
    </source>
</evidence>
<organism evidence="11 12">
    <name type="scientific">Halopseudomonas xinjiangensis</name>
    <dbReference type="NCBI Taxonomy" id="487184"/>
    <lineage>
        <taxon>Bacteria</taxon>
        <taxon>Pseudomonadati</taxon>
        <taxon>Pseudomonadota</taxon>
        <taxon>Gammaproteobacteria</taxon>
        <taxon>Pseudomonadales</taxon>
        <taxon>Pseudomonadaceae</taxon>
        <taxon>Halopseudomonas</taxon>
    </lineage>
</organism>
<feature type="transmembrane region" description="Helical" evidence="10">
    <location>
        <begin position="6"/>
        <end position="26"/>
    </location>
</feature>
<evidence type="ECO:0000256" key="5">
    <source>
        <dbReference type="ARBA" id="ARBA00022500"/>
    </source>
</evidence>
<keyword evidence="6 10" id="KW-0812">Transmembrane</keyword>
<dbReference type="GO" id="GO:0005886">
    <property type="term" value="C:plasma membrane"/>
    <property type="evidence" value="ECO:0007669"/>
    <property type="project" value="UniProtKB-SubCell"/>
</dbReference>
<comment type="function">
    <text evidence="1 10">Controls the rotational direction of flagella during chemotaxis.</text>
</comment>